<feature type="transmembrane region" description="Helical" evidence="1">
    <location>
        <begin position="264"/>
        <end position="288"/>
    </location>
</feature>
<gene>
    <name evidence="2" type="ORF">RM190_05815</name>
</gene>
<comment type="caution">
    <text evidence="2">The sequence shown here is derived from an EMBL/GenBank/DDBJ whole genome shotgun (WGS) entry which is preliminary data.</text>
</comment>
<dbReference type="RefSeq" id="WP_311758474.1">
    <property type="nucleotide sequence ID" value="NZ_JAVRQI010000004.1"/>
</dbReference>
<feature type="transmembrane region" description="Helical" evidence="1">
    <location>
        <begin position="164"/>
        <end position="184"/>
    </location>
</feature>
<keyword evidence="1" id="KW-1133">Transmembrane helix</keyword>
<name>A0ABU3ED22_9RHOB</name>
<feature type="transmembrane region" description="Helical" evidence="1">
    <location>
        <begin position="102"/>
        <end position="125"/>
    </location>
</feature>
<feature type="transmembrane region" description="Helical" evidence="1">
    <location>
        <begin position="53"/>
        <end position="81"/>
    </location>
</feature>
<keyword evidence="1" id="KW-0472">Membrane</keyword>
<evidence type="ECO:0000313" key="3">
    <source>
        <dbReference type="Proteomes" id="UP001251085"/>
    </source>
</evidence>
<keyword evidence="3" id="KW-1185">Reference proteome</keyword>
<dbReference type="Proteomes" id="UP001251085">
    <property type="component" value="Unassembled WGS sequence"/>
</dbReference>
<evidence type="ECO:0000313" key="2">
    <source>
        <dbReference type="EMBL" id="MDT1061370.1"/>
    </source>
</evidence>
<dbReference type="EMBL" id="JAVRQI010000004">
    <property type="protein sequence ID" value="MDT1061370.1"/>
    <property type="molecule type" value="Genomic_DNA"/>
</dbReference>
<feature type="transmembrane region" description="Helical" evidence="1">
    <location>
        <begin position="196"/>
        <end position="216"/>
    </location>
</feature>
<keyword evidence="1" id="KW-0812">Transmembrane</keyword>
<evidence type="ECO:0000256" key="1">
    <source>
        <dbReference type="SAM" id="Phobius"/>
    </source>
</evidence>
<sequence length="441" mass="47754">MADVIGVIGRHVGLTAQLFRRYGLLLTAIWAAGALLEEILIRVAVQIGLFSRILGLVAIAPVILLQLVIFVAFFVILRNGLPLMRLRRRRRDAPEGAAQPPDGAVAPGGFAVALLAVLVPFYGYYAGWGLLGDTLRSYSQIFYAAQMARIDFTNPQASPTALEIGQTGWVVLAVVLIWGVRRLAKHCDRRSDGNGWAMLIVACEATWALLGLYVISGWKDEFAAFLATLPSPATLFDWLVGAARADVSDAARMPVDWPGPPQPWAVVSALFWYALLPLIWFNLGAIVYGHDMNALRGETRRIASRAIRGWQALPKPLTDFIGHFWDGIVRRWHAVTNGILLAASAGFALTASVLVLWRFVDWLGNWAWIGLAHLIGPQDMLTWQVATVPLGALFNSPGAPPGGLLVSPLQFCILAAGLELAGRAQAKAAPQPRPEAASTPA</sequence>
<feature type="transmembrane region" description="Helical" evidence="1">
    <location>
        <begin position="339"/>
        <end position="360"/>
    </location>
</feature>
<accession>A0ABU3ED22</accession>
<reference evidence="3" key="1">
    <citation type="submission" date="2023-07" db="EMBL/GenBank/DDBJ databases">
        <title>Characterization of two Paracoccaceae strains isolated from Phycosphere and proposal of Xinfangfangia lacusdiani sp. nov.</title>
        <authorList>
            <person name="Deng Y."/>
            <person name="Zhang Y.Q."/>
        </authorList>
    </citation>
    <scope>NUCLEOTIDE SEQUENCE [LARGE SCALE GENOMIC DNA]</scope>
    <source>
        <strain evidence="3">CPCC 101403</strain>
    </source>
</reference>
<organism evidence="2 3">
    <name type="scientific">Paracoccus broussonetiae</name>
    <dbReference type="NCBI Taxonomy" id="3075834"/>
    <lineage>
        <taxon>Bacteria</taxon>
        <taxon>Pseudomonadati</taxon>
        <taxon>Pseudomonadota</taxon>
        <taxon>Alphaproteobacteria</taxon>
        <taxon>Rhodobacterales</taxon>
        <taxon>Paracoccaceae</taxon>
        <taxon>Paracoccus</taxon>
    </lineage>
</organism>
<proteinExistence type="predicted"/>
<protein>
    <submittedName>
        <fullName evidence="2">Uncharacterized protein</fullName>
    </submittedName>
</protein>
<feature type="transmembrane region" description="Helical" evidence="1">
    <location>
        <begin position="22"/>
        <end position="41"/>
    </location>
</feature>